<dbReference type="Proteomes" id="UP001163603">
    <property type="component" value="Chromosome 8"/>
</dbReference>
<gene>
    <name evidence="1" type="ORF">Pint_14434</name>
</gene>
<evidence type="ECO:0000313" key="1">
    <source>
        <dbReference type="EMBL" id="KAJ0031543.1"/>
    </source>
</evidence>
<sequence>MLLLFKKEVTILVESSFFDHKSPVEAVKKADVVICTMSRVHFWSHNILFQLKLCGGDQRSWKC</sequence>
<dbReference type="EMBL" id="CM047743">
    <property type="protein sequence ID" value="KAJ0031543.1"/>
    <property type="molecule type" value="Genomic_DNA"/>
</dbReference>
<comment type="caution">
    <text evidence="1">The sequence shown here is derived from an EMBL/GenBank/DDBJ whole genome shotgun (WGS) entry which is preliminary data.</text>
</comment>
<keyword evidence="2" id="KW-1185">Reference proteome</keyword>
<accession>A0ACC0YBX0</accession>
<organism evidence="1 2">
    <name type="scientific">Pistacia integerrima</name>
    <dbReference type="NCBI Taxonomy" id="434235"/>
    <lineage>
        <taxon>Eukaryota</taxon>
        <taxon>Viridiplantae</taxon>
        <taxon>Streptophyta</taxon>
        <taxon>Embryophyta</taxon>
        <taxon>Tracheophyta</taxon>
        <taxon>Spermatophyta</taxon>
        <taxon>Magnoliopsida</taxon>
        <taxon>eudicotyledons</taxon>
        <taxon>Gunneridae</taxon>
        <taxon>Pentapetalae</taxon>
        <taxon>rosids</taxon>
        <taxon>malvids</taxon>
        <taxon>Sapindales</taxon>
        <taxon>Anacardiaceae</taxon>
        <taxon>Pistacia</taxon>
    </lineage>
</organism>
<reference evidence="2" key="1">
    <citation type="journal article" date="2023" name="G3 (Bethesda)">
        <title>Genome assembly and association tests identify interacting loci associated with vigor, precocity, and sex in interspecific pistachio rootstocks.</title>
        <authorList>
            <person name="Palmer W."/>
            <person name="Jacygrad E."/>
            <person name="Sagayaradj S."/>
            <person name="Cavanaugh K."/>
            <person name="Han R."/>
            <person name="Bertier L."/>
            <person name="Beede B."/>
            <person name="Kafkas S."/>
            <person name="Golino D."/>
            <person name="Preece J."/>
            <person name="Michelmore R."/>
        </authorList>
    </citation>
    <scope>NUCLEOTIDE SEQUENCE [LARGE SCALE GENOMIC DNA]</scope>
</reference>
<name>A0ACC0YBX0_9ROSI</name>
<protein>
    <submittedName>
        <fullName evidence="1">Uncharacterized protein</fullName>
    </submittedName>
</protein>
<proteinExistence type="predicted"/>
<evidence type="ECO:0000313" key="2">
    <source>
        <dbReference type="Proteomes" id="UP001163603"/>
    </source>
</evidence>